<proteinExistence type="predicted"/>
<dbReference type="GO" id="GO:0003723">
    <property type="term" value="F:RNA binding"/>
    <property type="evidence" value="ECO:0007669"/>
    <property type="project" value="InterPro"/>
</dbReference>
<dbReference type="AlphaFoldDB" id="A0A6A3BMN9"/>
<dbReference type="InterPro" id="IPR046960">
    <property type="entry name" value="PPR_At4g14850-like_plant"/>
</dbReference>
<protein>
    <recommendedName>
        <fullName evidence="5">Pentatricopeptide repeat-containing protein</fullName>
    </recommendedName>
</protein>
<dbReference type="Gene3D" id="1.25.40.10">
    <property type="entry name" value="Tetratricopeptide repeat domain"/>
    <property type="match status" value="2"/>
</dbReference>
<comment type="caution">
    <text evidence="3">The sequence shown here is derived from an EMBL/GenBank/DDBJ whole genome shotgun (WGS) entry which is preliminary data.</text>
</comment>
<dbReference type="FunFam" id="1.25.40.10:FF:000031">
    <property type="entry name" value="Pentatricopeptide repeat-containing protein mitochondrial"/>
    <property type="match status" value="1"/>
</dbReference>
<dbReference type="InterPro" id="IPR002885">
    <property type="entry name" value="PPR_rpt"/>
</dbReference>
<dbReference type="NCBIfam" id="TIGR00756">
    <property type="entry name" value="PPR"/>
    <property type="match status" value="2"/>
</dbReference>
<feature type="repeat" description="PPR" evidence="2">
    <location>
        <begin position="119"/>
        <end position="153"/>
    </location>
</feature>
<name>A0A6A3BMN9_HIBSY</name>
<gene>
    <name evidence="3" type="ORF">F3Y22_tig00110017pilonHSYRG00232</name>
</gene>
<evidence type="ECO:0000256" key="2">
    <source>
        <dbReference type="PROSITE-ProRule" id="PRU00708"/>
    </source>
</evidence>
<feature type="repeat" description="PPR" evidence="2">
    <location>
        <begin position="5"/>
        <end position="39"/>
    </location>
</feature>
<accession>A0A6A3BMN9</accession>
<keyword evidence="4" id="KW-1185">Reference proteome</keyword>
<dbReference type="Pfam" id="PF01535">
    <property type="entry name" value="PPR"/>
    <property type="match status" value="3"/>
</dbReference>
<dbReference type="EMBL" id="VEPZ02000814">
    <property type="protein sequence ID" value="KAE8718260.1"/>
    <property type="molecule type" value="Genomic_DNA"/>
</dbReference>
<dbReference type="GO" id="GO:0009451">
    <property type="term" value="P:RNA modification"/>
    <property type="evidence" value="ECO:0007669"/>
    <property type="project" value="InterPro"/>
</dbReference>
<dbReference type="InterPro" id="IPR011990">
    <property type="entry name" value="TPR-like_helical_dom_sf"/>
</dbReference>
<evidence type="ECO:0000313" key="3">
    <source>
        <dbReference type="EMBL" id="KAE8718260.1"/>
    </source>
</evidence>
<dbReference type="PANTHER" id="PTHR47926:SF413">
    <property type="entry name" value="REPEAT (TPR)-LIKE SUPERFAMILY PROTEIN, PUTATIVE-RELATED"/>
    <property type="match status" value="1"/>
</dbReference>
<evidence type="ECO:0000313" key="4">
    <source>
        <dbReference type="Proteomes" id="UP000436088"/>
    </source>
</evidence>
<organism evidence="3 4">
    <name type="scientific">Hibiscus syriacus</name>
    <name type="common">Rose of Sharon</name>
    <dbReference type="NCBI Taxonomy" id="106335"/>
    <lineage>
        <taxon>Eukaryota</taxon>
        <taxon>Viridiplantae</taxon>
        <taxon>Streptophyta</taxon>
        <taxon>Embryophyta</taxon>
        <taxon>Tracheophyta</taxon>
        <taxon>Spermatophyta</taxon>
        <taxon>Magnoliopsida</taxon>
        <taxon>eudicotyledons</taxon>
        <taxon>Gunneridae</taxon>
        <taxon>Pentapetalae</taxon>
        <taxon>rosids</taxon>
        <taxon>malvids</taxon>
        <taxon>Malvales</taxon>
        <taxon>Malvaceae</taxon>
        <taxon>Malvoideae</taxon>
        <taxon>Hibiscus</taxon>
    </lineage>
</organism>
<sequence length="210" mass="23110">MPRRNFLSSSTMVMGYSKAGDMDLAGALFDKMSVKTSVPSTIIIFEYAEKGFASEAIALYDRDGVESCLLVAGVEVHGLIERLKFRGSIGVCNALANTDAQCGSLNKASSVFNRMSKRDVVSWNGMLHAFSLHGHGREALRVFKAMEKGRISARSTYFVAVSCACSHAGFIDNGIRCFYRRKRITWSFLKSSLLVVPMPFEPNANVWGTL</sequence>
<keyword evidence="1" id="KW-0677">Repeat</keyword>
<dbReference type="PANTHER" id="PTHR47926">
    <property type="entry name" value="PENTATRICOPEPTIDE REPEAT-CONTAINING PROTEIN"/>
    <property type="match status" value="1"/>
</dbReference>
<reference evidence="3" key="1">
    <citation type="submission" date="2019-09" db="EMBL/GenBank/DDBJ databases">
        <title>Draft genome information of white flower Hibiscus syriacus.</title>
        <authorList>
            <person name="Kim Y.-M."/>
        </authorList>
    </citation>
    <scope>NUCLEOTIDE SEQUENCE [LARGE SCALE GENOMIC DNA]</scope>
    <source>
        <strain evidence="3">YM2019G1</strain>
    </source>
</reference>
<dbReference type="PROSITE" id="PS51375">
    <property type="entry name" value="PPR"/>
    <property type="match status" value="2"/>
</dbReference>
<dbReference type="Proteomes" id="UP000436088">
    <property type="component" value="Unassembled WGS sequence"/>
</dbReference>
<evidence type="ECO:0008006" key="5">
    <source>
        <dbReference type="Google" id="ProtNLM"/>
    </source>
</evidence>
<evidence type="ECO:0000256" key="1">
    <source>
        <dbReference type="ARBA" id="ARBA00022737"/>
    </source>
</evidence>